<feature type="repeat" description="Solcar" evidence="28">
    <location>
        <begin position="702"/>
        <end position="793"/>
    </location>
</feature>
<dbReference type="InterPro" id="IPR008271">
    <property type="entry name" value="Ser/Thr_kinase_AS"/>
</dbReference>
<evidence type="ECO:0000256" key="29">
    <source>
        <dbReference type="SAM" id="MobiDB-lite"/>
    </source>
</evidence>
<evidence type="ECO:0000256" key="2">
    <source>
        <dbReference type="ARBA" id="ARBA00004225"/>
    </source>
</evidence>
<dbReference type="PANTHER" id="PTHR24089">
    <property type="entry name" value="SOLUTE CARRIER FAMILY 25"/>
    <property type="match status" value="1"/>
</dbReference>
<evidence type="ECO:0000256" key="21">
    <source>
        <dbReference type="ARBA" id="ARBA00023159"/>
    </source>
</evidence>
<comment type="subcellular location">
    <subcellularLocation>
        <location evidence="2">Mitochondrion membrane</location>
        <topology evidence="2">Multi-pass membrane protein</topology>
    </subcellularLocation>
    <subcellularLocation>
        <location evidence="1">Nucleus</location>
    </subcellularLocation>
</comment>
<evidence type="ECO:0000256" key="3">
    <source>
        <dbReference type="ARBA" id="ARBA00006485"/>
    </source>
</evidence>
<evidence type="ECO:0000256" key="17">
    <source>
        <dbReference type="ARBA" id="ARBA00022989"/>
    </source>
</evidence>
<evidence type="ECO:0000256" key="19">
    <source>
        <dbReference type="ARBA" id="ARBA00023128"/>
    </source>
</evidence>
<evidence type="ECO:0000256" key="20">
    <source>
        <dbReference type="ARBA" id="ARBA00023136"/>
    </source>
</evidence>
<feature type="repeat" description="Solcar" evidence="28">
    <location>
        <begin position="569"/>
        <end position="695"/>
    </location>
</feature>
<proteinExistence type="inferred from homology"/>
<keyword evidence="17" id="KW-1133">Transmembrane helix</keyword>
<feature type="domain" description="Protein kinase" evidence="30">
    <location>
        <begin position="32"/>
        <end position="340"/>
    </location>
</feature>
<evidence type="ECO:0000259" key="30">
    <source>
        <dbReference type="PROSITE" id="PS50011"/>
    </source>
</evidence>
<feature type="region of interest" description="Disordered" evidence="29">
    <location>
        <begin position="371"/>
        <end position="423"/>
    </location>
</feature>
<dbReference type="STRING" id="180088.A0A1J8PF14"/>
<evidence type="ECO:0000256" key="14">
    <source>
        <dbReference type="ARBA" id="ARBA00022777"/>
    </source>
</evidence>
<dbReference type="InterPro" id="IPR000719">
    <property type="entry name" value="Prot_kinase_dom"/>
</dbReference>
<dbReference type="PROSITE" id="PS00108">
    <property type="entry name" value="PROTEIN_KINASE_ST"/>
    <property type="match status" value="1"/>
</dbReference>
<feature type="repeat" description="Solcar" evidence="28">
    <location>
        <begin position="472"/>
        <end position="560"/>
    </location>
</feature>
<comment type="catalytic activity">
    <reaction evidence="27">
        <text>[DNA-directed RNA polymerase] + ATP = phospho-[DNA-directed RNA polymerase] + ADP + H(+)</text>
        <dbReference type="Rhea" id="RHEA:10216"/>
        <dbReference type="Rhea" id="RHEA-COMP:11321"/>
        <dbReference type="Rhea" id="RHEA-COMP:11322"/>
        <dbReference type="ChEBI" id="CHEBI:15378"/>
        <dbReference type="ChEBI" id="CHEBI:30616"/>
        <dbReference type="ChEBI" id="CHEBI:43176"/>
        <dbReference type="ChEBI" id="CHEBI:68546"/>
        <dbReference type="ChEBI" id="CHEBI:456216"/>
        <dbReference type="EC" id="2.7.11.23"/>
    </reaction>
</comment>
<evidence type="ECO:0000256" key="23">
    <source>
        <dbReference type="ARBA" id="ARBA00023242"/>
    </source>
</evidence>
<evidence type="ECO:0000256" key="24">
    <source>
        <dbReference type="ARBA" id="ARBA00041823"/>
    </source>
</evidence>
<dbReference type="GO" id="GO:0008353">
    <property type="term" value="F:RNA polymerase II CTD heptapeptide repeat kinase activity"/>
    <property type="evidence" value="ECO:0007669"/>
    <property type="project" value="UniProtKB-EC"/>
</dbReference>
<dbReference type="InterPro" id="IPR023395">
    <property type="entry name" value="MCP_dom_sf"/>
</dbReference>
<evidence type="ECO:0000313" key="31">
    <source>
        <dbReference type="EMBL" id="OJA07838.1"/>
    </source>
</evidence>
<keyword evidence="14" id="KW-0418">Kinase</keyword>
<evidence type="ECO:0000256" key="8">
    <source>
        <dbReference type="ARBA" id="ARBA00022527"/>
    </source>
</evidence>
<evidence type="ECO:0000256" key="11">
    <source>
        <dbReference type="ARBA" id="ARBA00022723"/>
    </source>
</evidence>
<comment type="similarity">
    <text evidence="3">Belongs to the protein kinase superfamily. CMGC Ser/Thr protein kinase family. CDC2/CDKX subfamily.</text>
</comment>
<dbReference type="Pfam" id="PF00069">
    <property type="entry name" value="Pkinase"/>
    <property type="match status" value="1"/>
</dbReference>
<keyword evidence="32" id="KW-1185">Reference proteome</keyword>
<dbReference type="Gene3D" id="3.30.200.20">
    <property type="entry name" value="Phosphorylase Kinase, domain 1"/>
    <property type="match status" value="1"/>
</dbReference>
<evidence type="ECO:0000256" key="12">
    <source>
        <dbReference type="ARBA" id="ARBA00022737"/>
    </source>
</evidence>
<evidence type="ECO:0000256" key="16">
    <source>
        <dbReference type="ARBA" id="ARBA00022842"/>
    </source>
</evidence>
<dbReference type="InterPro" id="IPR002067">
    <property type="entry name" value="MCP"/>
</dbReference>
<name>A0A1J8PF14_9AGAM</name>
<dbReference type="GO" id="GO:0055085">
    <property type="term" value="P:transmembrane transport"/>
    <property type="evidence" value="ECO:0007669"/>
    <property type="project" value="InterPro"/>
</dbReference>
<keyword evidence="15" id="KW-0067">ATP-binding</keyword>
<dbReference type="InterPro" id="IPR011009">
    <property type="entry name" value="Kinase-like_dom_sf"/>
</dbReference>
<keyword evidence="20 28" id="KW-0472">Membrane</keyword>
<comment type="catalytic activity">
    <reaction evidence="25">
        <text>L-threonyl-[protein] + ATP = O-phospho-L-threonyl-[protein] + ADP + H(+)</text>
        <dbReference type="Rhea" id="RHEA:46608"/>
        <dbReference type="Rhea" id="RHEA-COMP:11060"/>
        <dbReference type="Rhea" id="RHEA-COMP:11605"/>
        <dbReference type="ChEBI" id="CHEBI:15378"/>
        <dbReference type="ChEBI" id="CHEBI:30013"/>
        <dbReference type="ChEBI" id="CHEBI:30616"/>
        <dbReference type="ChEBI" id="CHEBI:61977"/>
        <dbReference type="ChEBI" id="CHEBI:456216"/>
        <dbReference type="EC" id="2.7.11.22"/>
    </reaction>
</comment>
<keyword evidence="8" id="KW-0723">Serine/threonine-protein kinase</keyword>
<dbReference type="GO" id="GO:0005634">
    <property type="term" value="C:nucleus"/>
    <property type="evidence" value="ECO:0007669"/>
    <property type="project" value="UniProtKB-SubCell"/>
</dbReference>
<keyword evidence="18" id="KW-0805">Transcription regulation</keyword>
<dbReference type="FunFam" id="1.10.510.10:FF:000408">
    <property type="entry name" value="Serine/threonine-protein kinase SSN3"/>
    <property type="match status" value="1"/>
</dbReference>
<dbReference type="Gene3D" id="1.10.510.10">
    <property type="entry name" value="Transferase(Phosphotransferase) domain 1"/>
    <property type="match status" value="1"/>
</dbReference>
<keyword evidence="7" id="KW-0678">Repressor</keyword>
<evidence type="ECO:0000256" key="26">
    <source>
        <dbReference type="ARBA" id="ARBA00048367"/>
    </source>
</evidence>
<evidence type="ECO:0000256" key="28">
    <source>
        <dbReference type="PROSITE-ProRule" id="PRU00282"/>
    </source>
</evidence>
<dbReference type="EC" id="2.7.11.23" evidence="4"/>
<gene>
    <name evidence="31" type="ORF">AZE42_06354</name>
</gene>
<evidence type="ECO:0000256" key="27">
    <source>
        <dbReference type="ARBA" id="ARBA00049280"/>
    </source>
</evidence>
<evidence type="ECO:0000256" key="4">
    <source>
        <dbReference type="ARBA" id="ARBA00012409"/>
    </source>
</evidence>
<evidence type="ECO:0000256" key="18">
    <source>
        <dbReference type="ARBA" id="ARBA00023015"/>
    </source>
</evidence>
<keyword evidence="13" id="KW-0547">Nucleotide-binding</keyword>
<dbReference type="SUPFAM" id="SSF56112">
    <property type="entry name" value="Protein kinase-like (PK-like)"/>
    <property type="match status" value="1"/>
</dbReference>
<feature type="compositionally biased region" description="Low complexity" evidence="29">
    <location>
        <begin position="397"/>
        <end position="421"/>
    </location>
</feature>
<dbReference type="GO" id="GO:0046872">
    <property type="term" value="F:metal ion binding"/>
    <property type="evidence" value="ECO:0007669"/>
    <property type="project" value="UniProtKB-KW"/>
</dbReference>
<dbReference type="AlphaFoldDB" id="A0A1J8PF14"/>
<evidence type="ECO:0000256" key="13">
    <source>
        <dbReference type="ARBA" id="ARBA00022741"/>
    </source>
</evidence>
<accession>A0A1J8PF14</accession>
<comment type="caution">
    <text evidence="31">The sequence shown here is derived from an EMBL/GenBank/DDBJ whole genome shotgun (WGS) entry which is preliminary data.</text>
</comment>
<protein>
    <recommendedName>
        <fullName evidence="24">Cyclin-dependent kinase 8</fullName>
        <ecNumber evidence="5">2.7.11.22</ecNumber>
        <ecNumber evidence="4">2.7.11.23</ecNumber>
    </recommendedName>
</protein>
<dbReference type="CDD" id="cd07842">
    <property type="entry name" value="STKc_CDK8_like"/>
    <property type="match status" value="1"/>
</dbReference>
<dbReference type="GO" id="GO:0004693">
    <property type="term" value="F:cyclin-dependent protein serine/threonine kinase activity"/>
    <property type="evidence" value="ECO:0007669"/>
    <property type="project" value="UniProtKB-EC"/>
</dbReference>
<keyword evidence="9" id="KW-0808">Transferase</keyword>
<keyword evidence="16" id="KW-0460">Magnesium</keyword>
<evidence type="ECO:0000256" key="9">
    <source>
        <dbReference type="ARBA" id="ARBA00022679"/>
    </source>
</evidence>
<dbReference type="GO" id="GO:0005524">
    <property type="term" value="F:ATP binding"/>
    <property type="evidence" value="ECO:0007669"/>
    <property type="project" value="UniProtKB-KW"/>
</dbReference>
<organism evidence="31 32">
    <name type="scientific">Rhizopogon vesiculosus</name>
    <dbReference type="NCBI Taxonomy" id="180088"/>
    <lineage>
        <taxon>Eukaryota</taxon>
        <taxon>Fungi</taxon>
        <taxon>Dikarya</taxon>
        <taxon>Basidiomycota</taxon>
        <taxon>Agaricomycotina</taxon>
        <taxon>Agaricomycetes</taxon>
        <taxon>Agaricomycetidae</taxon>
        <taxon>Boletales</taxon>
        <taxon>Suillineae</taxon>
        <taxon>Rhizopogonaceae</taxon>
        <taxon>Rhizopogon</taxon>
    </lineage>
</organism>
<evidence type="ECO:0000256" key="25">
    <source>
        <dbReference type="ARBA" id="ARBA00047811"/>
    </source>
</evidence>
<keyword evidence="11" id="KW-0479">Metal-binding</keyword>
<dbReference type="Pfam" id="PF00153">
    <property type="entry name" value="Mito_carr"/>
    <property type="match status" value="3"/>
</dbReference>
<dbReference type="PRINTS" id="PR00926">
    <property type="entry name" value="MITOCARRIER"/>
</dbReference>
<evidence type="ECO:0000256" key="7">
    <source>
        <dbReference type="ARBA" id="ARBA00022491"/>
    </source>
</evidence>
<dbReference type="Gene3D" id="1.50.40.10">
    <property type="entry name" value="Mitochondrial carrier domain"/>
    <property type="match status" value="1"/>
</dbReference>
<dbReference type="EC" id="2.7.11.22" evidence="5"/>
<comment type="catalytic activity">
    <reaction evidence="26">
        <text>L-seryl-[protein] + ATP = O-phospho-L-seryl-[protein] + ADP + H(+)</text>
        <dbReference type="Rhea" id="RHEA:17989"/>
        <dbReference type="Rhea" id="RHEA-COMP:9863"/>
        <dbReference type="Rhea" id="RHEA-COMP:11604"/>
        <dbReference type="ChEBI" id="CHEBI:15378"/>
        <dbReference type="ChEBI" id="CHEBI:29999"/>
        <dbReference type="ChEBI" id="CHEBI:30616"/>
        <dbReference type="ChEBI" id="CHEBI:83421"/>
        <dbReference type="ChEBI" id="CHEBI:456216"/>
        <dbReference type="EC" id="2.7.11.22"/>
    </reaction>
</comment>
<evidence type="ECO:0000256" key="15">
    <source>
        <dbReference type="ARBA" id="ARBA00022840"/>
    </source>
</evidence>
<dbReference type="SMART" id="SM00220">
    <property type="entry name" value="S_TKc"/>
    <property type="match status" value="1"/>
</dbReference>
<keyword evidence="21" id="KW-0010">Activator</keyword>
<keyword evidence="19" id="KW-0496">Mitochondrion</keyword>
<evidence type="ECO:0000256" key="10">
    <source>
        <dbReference type="ARBA" id="ARBA00022692"/>
    </source>
</evidence>
<dbReference type="InterPro" id="IPR018108">
    <property type="entry name" value="MCP_transmembrane"/>
</dbReference>
<keyword evidence="23" id="KW-0539">Nucleus</keyword>
<evidence type="ECO:0000256" key="1">
    <source>
        <dbReference type="ARBA" id="ARBA00004123"/>
    </source>
</evidence>
<reference evidence="31 32" key="1">
    <citation type="submission" date="2016-03" db="EMBL/GenBank/DDBJ databases">
        <title>Comparative genomics of the ectomycorrhizal sister species Rhizopogon vinicolor and Rhizopogon vesiculosus (Basidiomycota: Boletales) reveals a divergence of the mating type B locus.</title>
        <authorList>
            <person name="Mujic A.B."/>
            <person name="Kuo A."/>
            <person name="Tritt A."/>
            <person name="Lipzen A."/>
            <person name="Chen C."/>
            <person name="Johnson J."/>
            <person name="Sharma A."/>
            <person name="Barry K."/>
            <person name="Grigoriev I.V."/>
            <person name="Spatafora J.W."/>
        </authorList>
    </citation>
    <scope>NUCLEOTIDE SEQUENCE [LARGE SCALE GENOMIC DNA]</scope>
    <source>
        <strain evidence="31 32">AM-OR11-056</strain>
    </source>
</reference>
<evidence type="ECO:0000256" key="6">
    <source>
        <dbReference type="ARBA" id="ARBA00022448"/>
    </source>
</evidence>
<sequence>MLEEWSQLLQSDPMRFYRLKRDRLHQTVASKYTILGFISSGTYGRVYKAQSSEPDGQIHAIKKFKPDKEGDVVTYTGISQSAIREIALNREISHENIVALKEVILEDKSIYMVFEYAEHDFLQVIHHYSQTLRIQITSQVLKSLIHQLLNGLVYLHSAHILHRDLKPANILITASGVVKIGDLGLARLIYQPLQPLFAGDKVVVTIWYRAPELLLGAKHYNKAVDCWAVGCVFAELASLRPIFKGEEAKLDSKKNVPFQRDQLLKIFDVLGTPIEKDWPGLRDMPEYQNMKRLDTYQNRLTEWCQTRIRSHQGYELLRQLFAYDPDKRLTAKEALGHKWFQEDPRPTRNVFHCVLAHHLPPQRRITQDEAPSMMGMPAPTAQTQSQVPPAHVQAQGQHLSHQSQVNHSQQSKPGSTASFGSVSGGGSFEFPNHSLHAPFAPAFMASTQSSQPSPISKVMAAVNGQKQPFLMPDIASYFIAGGAAGAASRTVVSPLERLKIIQQVQPRTADGQYKGVWRSLVRMWQEEGFRGFMRGNGINCLRIVPYSAVQFTTYEQMKKWFTAYGTKELDTPKRLASGALAGITSVCATYPLDLVRSRLSIATASIPMQAQEVPPISSVMPISGKQALSSAYHTSSTLNQTLSKRVDLTVIGMTLKVMREEGGVPGLYRGLVTTAVGVAPYVGINFAAYEALRGVVTPPGKNSIVRKLACGALAGSISQTLTYPFDVLRRKMQVTGMAHGGLGYHYNGAFDALSSIIRTEGLRGLYRGLWPNLLKVAPSIATSFFTYEMVKEMLVTP</sequence>
<dbReference type="SUPFAM" id="SSF103506">
    <property type="entry name" value="Mitochondrial carrier"/>
    <property type="match status" value="1"/>
</dbReference>
<dbReference type="PROSITE" id="PS50920">
    <property type="entry name" value="SOLCAR"/>
    <property type="match status" value="3"/>
</dbReference>
<dbReference type="PROSITE" id="PS50011">
    <property type="entry name" value="PROTEIN_KINASE_DOM"/>
    <property type="match status" value="1"/>
</dbReference>
<dbReference type="GO" id="GO:0031966">
    <property type="term" value="C:mitochondrial membrane"/>
    <property type="evidence" value="ECO:0007669"/>
    <property type="project" value="UniProtKB-SubCell"/>
</dbReference>
<dbReference type="Proteomes" id="UP000183567">
    <property type="component" value="Unassembled WGS sequence"/>
</dbReference>
<keyword evidence="6" id="KW-0813">Transport</keyword>
<evidence type="ECO:0000256" key="5">
    <source>
        <dbReference type="ARBA" id="ARBA00012425"/>
    </source>
</evidence>
<keyword evidence="22" id="KW-0804">Transcription</keyword>
<keyword evidence="12" id="KW-0677">Repeat</keyword>
<evidence type="ECO:0000313" key="32">
    <source>
        <dbReference type="Proteomes" id="UP000183567"/>
    </source>
</evidence>
<evidence type="ECO:0000256" key="22">
    <source>
        <dbReference type="ARBA" id="ARBA00023163"/>
    </source>
</evidence>
<keyword evidence="10 28" id="KW-0812">Transmembrane</keyword>
<dbReference type="OrthoDB" id="6284126at2759"/>
<dbReference type="EMBL" id="LVVM01006535">
    <property type="protein sequence ID" value="OJA07838.1"/>
    <property type="molecule type" value="Genomic_DNA"/>
</dbReference>